<dbReference type="SMART" id="SM01074">
    <property type="entry name" value="Cdc6_C"/>
    <property type="match status" value="1"/>
</dbReference>
<dbReference type="NCBIfam" id="TIGR02928">
    <property type="entry name" value="orc1/cdc6 family replication initiation protein"/>
    <property type="match status" value="1"/>
</dbReference>
<dbReference type="Gene3D" id="1.10.10.10">
    <property type="entry name" value="Winged helix-like DNA-binding domain superfamily/Winged helix DNA-binding domain"/>
    <property type="match status" value="1"/>
</dbReference>
<keyword evidence="9" id="KW-1185">Reference proteome</keyword>
<dbReference type="InterPro" id="IPR050311">
    <property type="entry name" value="ORC1/CDC6"/>
</dbReference>
<gene>
    <name evidence="8" type="ORF">ACFQHK_15255</name>
</gene>
<protein>
    <recommendedName>
        <fullName evidence="5">ORC1-type DNA replication protein</fullName>
    </recommendedName>
</protein>
<keyword evidence="2 5" id="KW-0235">DNA replication</keyword>
<comment type="function">
    <text evidence="5">Involved in regulation of DNA replication.</text>
</comment>
<dbReference type="InterPro" id="IPR014277">
    <property type="entry name" value="Orc1/Cdc6_arc"/>
</dbReference>
<reference evidence="8 9" key="1">
    <citation type="journal article" date="2019" name="Int. J. Syst. Evol. Microbiol.">
        <title>The Global Catalogue of Microorganisms (GCM) 10K type strain sequencing project: providing services to taxonomists for standard genome sequencing and annotation.</title>
        <authorList>
            <consortium name="The Broad Institute Genomics Platform"/>
            <consortium name="The Broad Institute Genome Sequencing Center for Infectious Disease"/>
            <person name="Wu L."/>
            <person name="Ma J."/>
        </authorList>
    </citation>
    <scope>NUCLEOTIDE SEQUENCE [LARGE SCALE GENOMIC DNA]</scope>
    <source>
        <strain evidence="8 9">PSRA2</strain>
    </source>
</reference>
<dbReference type="InterPro" id="IPR003593">
    <property type="entry name" value="AAA+_ATPase"/>
</dbReference>
<evidence type="ECO:0000259" key="6">
    <source>
        <dbReference type="SMART" id="SM00382"/>
    </source>
</evidence>
<dbReference type="FunFam" id="1.10.8.60:FF:000073">
    <property type="entry name" value="ORC1-type DNA replication protein"/>
    <property type="match status" value="1"/>
</dbReference>
<dbReference type="SMART" id="SM00382">
    <property type="entry name" value="AAA"/>
    <property type="match status" value="1"/>
</dbReference>
<dbReference type="CDD" id="cd08768">
    <property type="entry name" value="Cdc6_C"/>
    <property type="match status" value="1"/>
</dbReference>
<comment type="similarity">
    <text evidence="1 5">Belongs to the CDC6/cdc18 family.</text>
</comment>
<dbReference type="Gene3D" id="3.40.50.300">
    <property type="entry name" value="P-loop containing nucleotide triphosphate hydrolases"/>
    <property type="match status" value="1"/>
</dbReference>
<accession>A0ABD5UBY2</accession>
<dbReference type="InterPro" id="IPR049945">
    <property type="entry name" value="AAA_22"/>
</dbReference>
<evidence type="ECO:0000256" key="3">
    <source>
        <dbReference type="ARBA" id="ARBA00022741"/>
    </source>
</evidence>
<keyword evidence="3 5" id="KW-0547">Nucleotide-binding</keyword>
<dbReference type="PANTHER" id="PTHR10763:SF22">
    <property type="entry name" value="ORC1-TYPE DNA REPLICATION PROTEIN"/>
    <property type="match status" value="1"/>
</dbReference>
<dbReference type="InterPro" id="IPR036388">
    <property type="entry name" value="WH-like_DNA-bd_sf"/>
</dbReference>
<dbReference type="GO" id="GO:0005524">
    <property type="term" value="F:ATP binding"/>
    <property type="evidence" value="ECO:0007669"/>
    <property type="project" value="UniProtKB-UniRule"/>
</dbReference>
<dbReference type="PANTHER" id="PTHR10763">
    <property type="entry name" value="CELL DIVISION CONTROL PROTEIN 6-RELATED"/>
    <property type="match status" value="1"/>
</dbReference>
<proteinExistence type="inferred from homology"/>
<feature type="binding site" evidence="5">
    <location>
        <position position="217"/>
    </location>
    <ligand>
        <name>ATP</name>
        <dbReference type="ChEBI" id="CHEBI:30616"/>
    </ligand>
</feature>
<feature type="domain" description="Cdc6 C-terminal" evidence="7">
    <location>
        <begin position="311"/>
        <end position="395"/>
    </location>
</feature>
<evidence type="ECO:0000313" key="9">
    <source>
        <dbReference type="Proteomes" id="UP001596406"/>
    </source>
</evidence>
<organism evidence="8 9">
    <name type="scientific">Halomarina ordinaria</name>
    <dbReference type="NCBI Taxonomy" id="3033939"/>
    <lineage>
        <taxon>Archaea</taxon>
        <taxon>Methanobacteriati</taxon>
        <taxon>Methanobacteriota</taxon>
        <taxon>Stenosarchaea group</taxon>
        <taxon>Halobacteria</taxon>
        <taxon>Halobacteriales</taxon>
        <taxon>Natronomonadaceae</taxon>
        <taxon>Halomarina</taxon>
    </lineage>
</organism>
<dbReference type="Pfam" id="PF09079">
    <property type="entry name" value="WHD_Cdc6"/>
    <property type="match status" value="1"/>
</dbReference>
<dbReference type="EMBL" id="JBHSXM010000002">
    <property type="protein sequence ID" value="MFC6837848.1"/>
    <property type="molecule type" value="Genomic_DNA"/>
</dbReference>
<evidence type="ECO:0000256" key="4">
    <source>
        <dbReference type="ARBA" id="ARBA00022840"/>
    </source>
</evidence>
<dbReference type="Gene3D" id="1.10.8.60">
    <property type="match status" value="1"/>
</dbReference>
<dbReference type="SUPFAM" id="SSF52540">
    <property type="entry name" value="P-loop containing nucleoside triphosphate hydrolases"/>
    <property type="match status" value="1"/>
</dbReference>
<dbReference type="AlphaFoldDB" id="A0ABD5UBY2"/>
<dbReference type="Pfam" id="PF22703">
    <property type="entry name" value="Cdc6_lid"/>
    <property type="match status" value="1"/>
</dbReference>
<feature type="binding site" evidence="5">
    <location>
        <position position="229"/>
    </location>
    <ligand>
        <name>ATP</name>
        <dbReference type="ChEBI" id="CHEBI:30616"/>
    </ligand>
</feature>
<dbReference type="Pfam" id="PF13401">
    <property type="entry name" value="AAA_22"/>
    <property type="match status" value="1"/>
</dbReference>
<evidence type="ECO:0000256" key="1">
    <source>
        <dbReference type="ARBA" id="ARBA00006184"/>
    </source>
</evidence>
<sequence length="408" mass="46165">MAEDPLDPEKLFSVQDKIFANRNLLETSHVPEPDRIVGRDREITTLAGHLEDALLGSSPENVIVYGKTGTGKSLVSRWVSQRIEENAPEEVRIATTRIDCSQDTTETQVASSLARTFNDIGETETNVPLTGLSASNYWKLLWEVLDQRYDVAIVILDEADLMATDNPLMRLSRARENGDTNTRIGVVAVSNKLQYPNRLDERIVSSLRAKELPFPPYDADQLTEILERRREAFRDDVLSEDVIPLCSAFAAQEHGDARKAIDILRHAGKLAHKEEADQVVERHVREARRLAERDRFMETTRTATTQAKAGLLALAVLSLEHDQSVFTTSDIYDRYFAIAHEIDLDALSMRRFRDILKEQAFLGLLESEKENDGKGGGIHIDHRLMDDPQLVYETLMDDERLAECSFDF</sequence>
<evidence type="ECO:0000313" key="8">
    <source>
        <dbReference type="EMBL" id="MFC6837848.1"/>
    </source>
</evidence>
<dbReference type="HAMAP" id="MF_01407">
    <property type="entry name" value="ORC1_type_DNA_replic_protein"/>
    <property type="match status" value="1"/>
</dbReference>
<dbReference type="RefSeq" id="WP_304449565.1">
    <property type="nucleotide sequence ID" value="NZ_JARRAH010000002.1"/>
</dbReference>
<feature type="binding site" evidence="5">
    <location>
        <begin position="70"/>
        <end position="74"/>
    </location>
    <ligand>
        <name>ATP</name>
        <dbReference type="ChEBI" id="CHEBI:30616"/>
    </ligand>
</feature>
<feature type="domain" description="AAA+ ATPase" evidence="6">
    <location>
        <begin position="58"/>
        <end position="218"/>
    </location>
</feature>
<dbReference type="InterPro" id="IPR036390">
    <property type="entry name" value="WH_DNA-bd_sf"/>
</dbReference>
<evidence type="ECO:0000256" key="2">
    <source>
        <dbReference type="ARBA" id="ARBA00022705"/>
    </source>
</evidence>
<keyword evidence="4 5" id="KW-0067">ATP-binding</keyword>
<dbReference type="InterPro" id="IPR015163">
    <property type="entry name" value="Cdc6_C"/>
</dbReference>
<evidence type="ECO:0000256" key="5">
    <source>
        <dbReference type="HAMAP-Rule" id="MF_01407"/>
    </source>
</evidence>
<evidence type="ECO:0000259" key="7">
    <source>
        <dbReference type="SMART" id="SM01074"/>
    </source>
</evidence>
<dbReference type="Proteomes" id="UP001596406">
    <property type="component" value="Unassembled WGS sequence"/>
</dbReference>
<dbReference type="InterPro" id="IPR027417">
    <property type="entry name" value="P-loop_NTPase"/>
</dbReference>
<dbReference type="GO" id="GO:0006260">
    <property type="term" value="P:DNA replication"/>
    <property type="evidence" value="ECO:0007669"/>
    <property type="project" value="UniProtKB-UniRule"/>
</dbReference>
<name>A0ABD5UBY2_9EURY</name>
<comment type="caution">
    <text evidence="8">The sequence shown here is derived from an EMBL/GenBank/DDBJ whole genome shotgun (WGS) entry which is preliminary data.</text>
</comment>
<dbReference type="InterPro" id="IPR055237">
    <property type="entry name" value="Cdc6_lid"/>
</dbReference>
<dbReference type="SUPFAM" id="SSF46785">
    <property type="entry name" value="Winged helix' DNA-binding domain"/>
    <property type="match status" value="1"/>
</dbReference>